<dbReference type="Pfam" id="PF10108">
    <property type="entry name" value="DNA_pol_B_exo2"/>
    <property type="match status" value="1"/>
</dbReference>
<organism evidence="2">
    <name type="scientific">Dictyoglomus turgidum</name>
    <dbReference type="NCBI Taxonomy" id="513050"/>
    <lineage>
        <taxon>Bacteria</taxon>
        <taxon>Pseudomonadati</taxon>
        <taxon>Dictyoglomota</taxon>
        <taxon>Dictyoglomia</taxon>
        <taxon>Dictyoglomales</taxon>
        <taxon>Dictyoglomaceae</taxon>
        <taxon>Dictyoglomus</taxon>
    </lineage>
</organism>
<dbReference type="GO" id="GO:0003676">
    <property type="term" value="F:nucleic acid binding"/>
    <property type="evidence" value="ECO:0007669"/>
    <property type="project" value="InterPro"/>
</dbReference>
<name>A0A7C3SMJ5_9BACT</name>
<gene>
    <name evidence="2" type="ORF">ENV35_01515</name>
</gene>
<dbReference type="AlphaFoldDB" id="A0A7C3SMJ5"/>
<dbReference type="InterPro" id="IPR019288">
    <property type="entry name" value="3'-5'_exonuclease_PolB-like"/>
</dbReference>
<accession>A0A7C3SMJ5</accession>
<evidence type="ECO:0000313" key="2">
    <source>
        <dbReference type="EMBL" id="HGB30538.1"/>
    </source>
</evidence>
<protein>
    <recommendedName>
        <fullName evidence="1">Predicted 3'-5' exonuclease PolB-like domain-containing protein</fullName>
    </recommendedName>
</protein>
<dbReference type="InterPro" id="IPR036397">
    <property type="entry name" value="RNaseH_sf"/>
</dbReference>
<dbReference type="EMBL" id="DTGA01000036">
    <property type="protein sequence ID" value="HGB30538.1"/>
    <property type="molecule type" value="Genomic_DNA"/>
</dbReference>
<comment type="caution">
    <text evidence="2">The sequence shown here is derived from an EMBL/GenBank/DDBJ whole genome shotgun (WGS) entry which is preliminary data.</text>
</comment>
<feature type="domain" description="Predicted 3'-5' exonuclease PolB-like" evidence="1">
    <location>
        <begin position="44"/>
        <end position="208"/>
    </location>
</feature>
<evidence type="ECO:0000259" key="1">
    <source>
        <dbReference type="Pfam" id="PF10108"/>
    </source>
</evidence>
<reference evidence="2" key="1">
    <citation type="journal article" date="2020" name="mSystems">
        <title>Genome- and Community-Level Interaction Insights into Carbon Utilization and Element Cycling Functions of Hydrothermarchaeota in Hydrothermal Sediment.</title>
        <authorList>
            <person name="Zhou Z."/>
            <person name="Liu Y."/>
            <person name="Xu W."/>
            <person name="Pan J."/>
            <person name="Luo Z.H."/>
            <person name="Li M."/>
        </authorList>
    </citation>
    <scope>NUCLEOTIDE SEQUENCE [LARGE SCALE GENOMIC DNA]</scope>
    <source>
        <strain evidence="2">SpSt-751</strain>
    </source>
</reference>
<sequence length="213" mass="25470">MPFLVFDIETFPITHDKKLETLVRYKVRNVPEEEKEEKIKSYCFHEPQYSRVICISYLISIDGENIAYKDTFFSREDEESLIRNFISVVEDFENTYRGVYVTYNGIDFDVPYLLYKCALYNINPPQRFCNLIRFRNNPHYDVMQVMTNWGKFKISLQEMCYSFGVIDPKEIKEDGESTLDFMLRATDEEIILYNTRDVDSLFSLYKQISKIFQ</sequence>
<dbReference type="SUPFAM" id="SSF53098">
    <property type="entry name" value="Ribonuclease H-like"/>
    <property type="match status" value="1"/>
</dbReference>
<proteinExistence type="predicted"/>
<dbReference type="Gene3D" id="3.30.420.10">
    <property type="entry name" value="Ribonuclease H-like superfamily/Ribonuclease H"/>
    <property type="match status" value="1"/>
</dbReference>
<dbReference type="InterPro" id="IPR012337">
    <property type="entry name" value="RNaseH-like_sf"/>
</dbReference>